<keyword evidence="1" id="KW-0175">Coiled coil</keyword>
<keyword evidence="2" id="KW-0732">Signal</keyword>
<protein>
    <submittedName>
        <fullName evidence="3">7277_t:CDS:1</fullName>
    </submittedName>
</protein>
<evidence type="ECO:0000313" key="4">
    <source>
        <dbReference type="Proteomes" id="UP001153678"/>
    </source>
</evidence>
<feature type="chain" id="PRO_5040838269" evidence="2">
    <location>
        <begin position="19"/>
        <end position="90"/>
    </location>
</feature>
<gene>
    <name evidence="3" type="ORF">FWILDA_LOCUS5824</name>
</gene>
<name>A0A9W4WMQ3_9GLOM</name>
<evidence type="ECO:0000256" key="1">
    <source>
        <dbReference type="SAM" id="Coils"/>
    </source>
</evidence>
<reference evidence="3" key="1">
    <citation type="submission" date="2022-08" db="EMBL/GenBank/DDBJ databases">
        <authorList>
            <person name="Kallberg Y."/>
            <person name="Tangrot J."/>
            <person name="Rosling A."/>
        </authorList>
    </citation>
    <scope>NUCLEOTIDE SEQUENCE</scope>
    <source>
        <strain evidence="3">Wild A</strain>
    </source>
</reference>
<dbReference type="Proteomes" id="UP001153678">
    <property type="component" value="Unassembled WGS sequence"/>
</dbReference>
<evidence type="ECO:0000313" key="3">
    <source>
        <dbReference type="EMBL" id="CAI2172918.1"/>
    </source>
</evidence>
<comment type="caution">
    <text evidence="3">The sequence shown here is derived from an EMBL/GenBank/DDBJ whole genome shotgun (WGS) entry which is preliminary data.</text>
</comment>
<dbReference type="EMBL" id="CAMKVN010000996">
    <property type="protein sequence ID" value="CAI2172918.1"/>
    <property type="molecule type" value="Genomic_DNA"/>
</dbReference>
<sequence length="90" mass="10504">MNLILMNICLHIICILNIKPNTDDDLEVIAEEPLEIEKTLDLSRFLQNAVRNNRDNNQELESKMNKQINLKAFNKEEDYNLAELAAMFLK</sequence>
<dbReference type="AlphaFoldDB" id="A0A9W4WMQ3"/>
<keyword evidence="4" id="KW-1185">Reference proteome</keyword>
<feature type="signal peptide" evidence="2">
    <location>
        <begin position="1"/>
        <end position="18"/>
    </location>
</feature>
<proteinExistence type="predicted"/>
<organism evidence="3 4">
    <name type="scientific">Funneliformis geosporum</name>
    <dbReference type="NCBI Taxonomy" id="1117311"/>
    <lineage>
        <taxon>Eukaryota</taxon>
        <taxon>Fungi</taxon>
        <taxon>Fungi incertae sedis</taxon>
        <taxon>Mucoromycota</taxon>
        <taxon>Glomeromycotina</taxon>
        <taxon>Glomeromycetes</taxon>
        <taxon>Glomerales</taxon>
        <taxon>Glomeraceae</taxon>
        <taxon>Funneliformis</taxon>
    </lineage>
</organism>
<evidence type="ECO:0000256" key="2">
    <source>
        <dbReference type="SAM" id="SignalP"/>
    </source>
</evidence>
<feature type="coiled-coil region" evidence="1">
    <location>
        <begin position="43"/>
        <end position="70"/>
    </location>
</feature>
<accession>A0A9W4WMQ3</accession>